<dbReference type="InterPro" id="IPR008927">
    <property type="entry name" value="6-PGluconate_DH-like_C_sf"/>
</dbReference>
<dbReference type="EMBL" id="BSPB01000007">
    <property type="protein sequence ID" value="GLS13846.1"/>
    <property type="molecule type" value="Genomic_DNA"/>
</dbReference>
<organism evidence="7 8">
    <name type="scientific">Hydrogenophaga electricum</name>
    <dbReference type="NCBI Taxonomy" id="1230953"/>
    <lineage>
        <taxon>Bacteria</taxon>
        <taxon>Pseudomonadati</taxon>
        <taxon>Pseudomonadota</taxon>
        <taxon>Betaproteobacteria</taxon>
        <taxon>Burkholderiales</taxon>
        <taxon>Comamonadaceae</taxon>
        <taxon>Hydrogenophaga</taxon>
    </lineage>
</organism>
<feature type="domain" description="3-hydroxyacyl-CoA dehydrogenase NAD binding" evidence="6">
    <location>
        <begin position="1"/>
        <end position="44"/>
    </location>
</feature>
<comment type="caution">
    <text evidence="7">The sequence shown here is derived from an EMBL/GenBank/DDBJ whole genome shotgun (WGS) entry which is preliminary data.</text>
</comment>
<dbReference type="Gene3D" id="3.40.50.720">
    <property type="entry name" value="NAD(P)-binding Rossmann-like Domain"/>
    <property type="match status" value="1"/>
</dbReference>
<keyword evidence="4" id="KW-0511">Multifunctional enzyme</keyword>
<keyword evidence="1" id="KW-0560">Oxidoreductase</keyword>
<dbReference type="PANTHER" id="PTHR23309">
    <property type="entry name" value="3-HYDROXYACYL-COA DEHYROGENASE"/>
    <property type="match status" value="1"/>
</dbReference>
<dbReference type="Pfam" id="PF02737">
    <property type="entry name" value="3HCDH_N"/>
    <property type="match status" value="1"/>
</dbReference>
<evidence type="ECO:0000259" key="6">
    <source>
        <dbReference type="Pfam" id="PF02737"/>
    </source>
</evidence>
<dbReference type="InterPro" id="IPR006108">
    <property type="entry name" value="3HC_DH_C"/>
</dbReference>
<evidence type="ECO:0000256" key="4">
    <source>
        <dbReference type="ARBA" id="ARBA00023268"/>
    </source>
</evidence>
<accession>A0ABQ6C0S8</accession>
<dbReference type="InterPro" id="IPR006176">
    <property type="entry name" value="3-OHacyl-CoA_DH_NAD-bd"/>
</dbReference>
<protein>
    <recommendedName>
        <fullName evidence="9">3-hydroxyacyl-CoA dehydrogenase C-terminal domain-containing protein</fullName>
    </recommendedName>
</protein>
<keyword evidence="3" id="KW-0456">Lyase</keyword>
<dbReference type="SUPFAM" id="SSF51735">
    <property type="entry name" value="NAD(P)-binding Rossmann-fold domains"/>
    <property type="match status" value="1"/>
</dbReference>
<dbReference type="Proteomes" id="UP001156903">
    <property type="component" value="Unassembled WGS sequence"/>
</dbReference>
<name>A0ABQ6C0S8_9BURK</name>
<evidence type="ECO:0000256" key="2">
    <source>
        <dbReference type="ARBA" id="ARBA00023235"/>
    </source>
</evidence>
<dbReference type="InterPro" id="IPR036291">
    <property type="entry name" value="NAD(P)-bd_dom_sf"/>
</dbReference>
<dbReference type="RefSeq" id="WP_284307142.1">
    <property type="nucleotide sequence ID" value="NZ_BSPB01000007.1"/>
</dbReference>
<keyword evidence="2" id="KW-0413">Isomerase</keyword>
<gene>
    <name evidence="7" type="ORF">GCM10007935_12760</name>
</gene>
<evidence type="ECO:0000259" key="5">
    <source>
        <dbReference type="Pfam" id="PF00725"/>
    </source>
</evidence>
<sequence>MHFLTPAHLTPLVEVVRGQASSDASLARARALALRLGKLPVLAGNAWGFIGNRLFEGYLREVDALQLEGVPAARIDAALEAFGFALGPCRTLDMAGTDLVSQVLVARGQRVEQGPAYRRITRRLAELGRHGHKSGREHYWYEGRQHRPDPDLQRICAEEALALGIAPAPDISDDAIVRRCVMPLITEGQRVLTDGMACRASDIDLVWVLGYGFPAARGGPMAMADWGALAP</sequence>
<keyword evidence="8" id="KW-1185">Reference proteome</keyword>
<dbReference type="SUPFAM" id="SSF48179">
    <property type="entry name" value="6-phosphogluconate dehydrogenase C-terminal domain-like"/>
    <property type="match status" value="2"/>
</dbReference>
<evidence type="ECO:0000256" key="1">
    <source>
        <dbReference type="ARBA" id="ARBA00023002"/>
    </source>
</evidence>
<evidence type="ECO:0000256" key="3">
    <source>
        <dbReference type="ARBA" id="ARBA00023239"/>
    </source>
</evidence>
<feature type="domain" description="3-hydroxyacyl-CoA dehydrogenase C-terminal" evidence="5">
    <location>
        <begin position="48"/>
        <end position="141"/>
    </location>
</feature>
<evidence type="ECO:0000313" key="7">
    <source>
        <dbReference type="EMBL" id="GLS13846.1"/>
    </source>
</evidence>
<evidence type="ECO:0008006" key="9">
    <source>
        <dbReference type="Google" id="ProtNLM"/>
    </source>
</evidence>
<dbReference type="Gene3D" id="1.10.1040.50">
    <property type="match status" value="1"/>
</dbReference>
<proteinExistence type="predicted"/>
<dbReference type="Pfam" id="PF00725">
    <property type="entry name" value="3HCDH"/>
    <property type="match status" value="1"/>
</dbReference>
<reference evidence="8" key="1">
    <citation type="journal article" date="2019" name="Int. J. Syst. Evol. Microbiol.">
        <title>The Global Catalogue of Microorganisms (GCM) 10K type strain sequencing project: providing services to taxonomists for standard genome sequencing and annotation.</title>
        <authorList>
            <consortium name="The Broad Institute Genomics Platform"/>
            <consortium name="The Broad Institute Genome Sequencing Center for Infectious Disease"/>
            <person name="Wu L."/>
            <person name="Ma J."/>
        </authorList>
    </citation>
    <scope>NUCLEOTIDE SEQUENCE [LARGE SCALE GENOMIC DNA]</scope>
    <source>
        <strain evidence="8">NBRC 109341</strain>
    </source>
</reference>
<evidence type="ECO:0000313" key="8">
    <source>
        <dbReference type="Proteomes" id="UP001156903"/>
    </source>
</evidence>